<sequence>LQCGRLTTHDEFSNCHRRGARCRQSGRANKMKSRAWRRGRSDPIWRVIPIPSGLRLIKSSTIVKFFPREIRPIHHSGRKELSIKYDWAQGFFVKTYLTRSLHKTRSLIDLIRETEVGKRLGLSRKSFGYLSERIGALLSVTSSRPPIVETHNFNTLVACVDRSGCYQFVLSSRRTKEPFPQFKNGVMESAALTPQTSTSYLIWRCVNKAAVRIFERNEHFEMVRLPETR</sequence>
<gene>
    <name evidence="1" type="ORF">NTEN_LOCUS16972</name>
</gene>
<keyword evidence="2" id="KW-1185">Reference proteome</keyword>
<dbReference type="EMBL" id="CADCXU010025077">
    <property type="protein sequence ID" value="CAB0012199.1"/>
    <property type="molecule type" value="Genomic_DNA"/>
</dbReference>
<proteinExistence type="predicted"/>
<evidence type="ECO:0000313" key="2">
    <source>
        <dbReference type="Proteomes" id="UP000479000"/>
    </source>
</evidence>
<feature type="non-terminal residue" evidence="1">
    <location>
        <position position="1"/>
    </location>
</feature>
<reference evidence="1 2" key="1">
    <citation type="submission" date="2020-02" db="EMBL/GenBank/DDBJ databases">
        <authorList>
            <person name="Ferguson B K."/>
        </authorList>
    </citation>
    <scope>NUCLEOTIDE SEQUENCE [LARGE SCALE GENOMIC DNA]</scope>
</reference>
<protein>
    <submittedName>
        <fullName evidence="1">Uncharacterized protein</fullName>
    </submittedName>
</protein>
<accession>A0A6H5H975</accession>
<evidence type="ECO:0000313" key="1">
    <source>
        <dbReference type="EMBL" id="CAB0012199.1"/>
    </source>
</evidence>
<dbReference type="AlphaFoldDB" id="A0A6H5H975"/>
<organism evidence="1 2">
    <name type="scientific">Nesidiocoris tenuis</name>
    <dbReference type="NCBI Taxonomy" id="355587"/>
    <lineage>
        <taxon>Eukaryota</taxon>
        <taxon>Metazoa</taxon>
        <taxon>Ecdysozoa</taxon>
        <taxon>Arthropoda</taxon>
        <taxon>Hexapoda</taxon>
        <taxon>Insecta</taxon>
        <taxon>Pterygota</taxon>
        <taxon>Neoptera</taxon>
        <taxon>Paraneoptera</taxon>
        <taxon>Hemiptera</taxon>
        <taxon>Heteroptera</taxon>
        <taxon>Panheteroptera</taxon>
        <taxon>Cimicomorpha</taxon>
        <taxon>Miridae</taxon>
        <taxon>Dicyphina</taxon>
        <taxon>Nesidiocoris</taxon>
    </lineage>
</organism>
<dbReference type="Proteomes" id="UP000479000">
    <property type="component" value="Unassembled WGS sequence"/>
</dbReference>
<name>A0A6H5H975_9HEMI</name>